<keyword evidence="2" id="KW-1185">Reference proteome</keyword>
<dbReference type="RefSeq" id="WP_152216852.1">
    <property type="nucleotide sequence ID" value="NZ_JBAQYD010000159.1"/>
</dbReference>
<protein>
    <recommendedName>
        <fullName evidence="3">Nucleotidyltransferase family protein</fullName>
    </recommendedName>
</protein>
<evidence type="ECO:0000313" key="2">
    <source>
        <dbReference type="Proteomes" id="UP000468901"/>
    </source>
</evidence>
<dbReference type="Pfam" id="PF14907">
    <property type="entry name" value="NTP_transf_5"/>
    <property type="match status" value="1"/>
</dbReference>
<accession>A0A6N6VG20</accession>
<evidence type="ECO:0000313" key="1">
    <source>
        <dbReference type="EMBL" id="KAB7739180.1"/>
    </source>
</evidence>
<dbReference type="InterPro" id="IPR039498">
    <property type="entry name" value="NTP_transf_5"/>
</dbReference>
<reference evidence="1 2" key="1">
    <citation type="submission" date="2019-09" db="EMBL/GenBank/DDBJ databases">
        <title>Parvibaculum sedimenti sp. nov., isolated from sediment.</title>
        <authorList>
            <person name="Wang Y."/>
        </authorList>
    </citation>
    <scope>NUCLEOTIDE SEQUENCE [LARGE SCALE GENOMIC DNA]</scope>
    <source>
        <strain evidence="1 2">HXT-9</strain>
    </source>
</reference>
<sequence length="484" mass="53455">MSSLARLLMRQSWPQGDLDLLLKVSLLPEAEAARCWEQWKAHHDLDDVTWEEHKLLTPIASRLPAIAPDCPYRPRVQGLAKAHWTTSQLMLRASAAALDVLIANAIPVMLLKGGALQAAGLAGSGPRISGDLDILVPRALYPRTIALLYADEWSSRDSREYAQSSWRFRSGLNLRRGLHGDIDVHHQPVPSPRLSDAALDALWSRAVPARFHGRAIFVPCHADMIALTAAHAMHPATARQLSAAWAFDLITLLKHGEVDLEKVVESTAALDAVAACLACLLYLDRLVPLDNGRQLIHALEQRRTRLGETLGLFAHSKGSAATTPLRHLAGLVAESPKDDFEPERRVVPRIRRSRRPIPDKGAIAQTLDMREPRLRHEFSIGGPELDGPRRLVVEIEFERPRVARRFRFDISVDGMPVARLGARPASLAPATRMTFSVPLPYASELSSRIAIEALSEGEIPAKANLEQILRAKPVPFQIAHLAWA</sequence>
<organism evidence="1 2">
    <name type="scientific">Parvibaculum sedimenti</name>
    <dbReference type="NCBI Taxonomy" id="2608632"/>
    <lineage>
        <taxon>Bacteria</taxon>
        <taxon>Pseudomonadati</taxon>
        <taxon>Pseudomonadota</taxon>
        <taxon>Alphaproteobacteria</taxon>
        <taxon>Hyphomicrobiales</taxon>
        <taxon>Parvibaculaceae</taxon>
        <taxon>Parvibaculum</taxon>
    </lineage>
</organism>
<evidence type="ECO:0008006" key="3">
    <source>
        <dbReference type="Google" id="ProtNLM"/>
    </source>
</evidence>
<comment type="caution">
    <text evidence="1">The sequence shown here is derived from an EMBL/GenBank/DDBJ whole genome shotgun (WGS) entry which is preliminary data.</text>
</comment>
<dbReference type="EMBL" id="WESC01000012">
    <property type="protein sequence ID" value="KAB7739180.1"/>
    <property type="molecule type" value="Genomic_DNA"/>
</dbReference>
<proteinExistence type="predicted"/>
<dbReference type="Proteomes" id="UP000468901">
    <property type="component" value="Unassembled WGS sequence"/>
</dbReference>
<dbReference type="AlphaFoldDB" id="A0A6N6VG20"/>
<gene>
    <name evidence="1" type="ORF">F2P47_13240</name>
</gene>
<name>A0A6N6VG20_9HYPH</name>